<accession>A0A0P6Y4Z7</accession>
<protein>
    <recommendedName>
        <fullName evidence="8">LuxR family transcriptional regulator</fullName>
    </recommendedName>
</protein>
<evidence type="ECO:0000256" key="3">
    <source>
        <dbReference type="PROSITE-ProRule" id="PRU00169"/>
    </source>
</evidence>
<dbReference type="InterPro" id="IPR058245">
    <property type="entry name" value="NreC/VraR/RcsB-like_REC"/>
</dbReference>
<feature type="domain" description="HTH luxR-type" evidence="4">
    <location>
        <begin position="146"/>
        <end position="211"/>
    </location>
</feature>
<dbReference type="CDD" id="cd17535">
    <property type="entry name" value="REC_NarL-like"/>
    <property type="match status" value="1"/>
</dbReference>
<evidence type="ECO:0000256" key="1">
    <source>
        <dbReference type="ARBA" id="ARBA00022553"/>
    </source>
</evidence>
<dbReference type="PROSITE" id="PS50110">
    <property type="entry name" value="RESPONSE_REGULATORY"/>
    <property type="match status" value="1"/>
</dbReference>
<dbReference type="GO" id="GO:0006355">
    <property type="term" value="P:regulation of DNA-templated transcription"/>
    <property type="evidence" value="ECO:0007669"/>
    <property type="project" value="InterPro"/>
</dbReference>
<comment type="caution">
    <text evidence="6">The sequence shown here is derived from an EMBL/GenBank/DDBJ whole genome shotgun (WGS) entry which is preliminary data.</text>
</comment>
<organism evidence="6 7">
    <name type="scientific">Thermanaerothrix daxensis</name>
    <dbReference type="NCBI Taxonomy" id="869279"/>
    <lineage>
        <taxon>Bacteria</taxon>
        <taxon>Bacillati</taxon>
        <taxon>Chloroflexota</taxon>
        <taxon>Anaerolineae</taxon>
        <taxon>Anaerolineales</taxon>
        <taxon>Anaerolineaceae</taxon>
        <taxon>Thermanaerothrix</taxon>
    </lineage>
</organism>
<dbReference type="Proteomes" id="UP000050544">
    <property type="component" value="Unassembled WGS sequence"/>
</dbReference>
<evidence type="ECO:0000313" key="7">
    <source>
        <dbReference type="Proteomes" id="UP000050544"/>
    </source>
</evidence>
<dbReference type="PANTHER" id="PTHR43214:SF43">
    <property type="entry name" value="TWO-COMPONENT RESPONSE REGULATOR"/>
    <property type="match status" value="1"/>
</dbReference>
<dbReference type="GO" id="GO:0000160">
    <property type="term" value="P:phosphorelay signal transduction system"/>
    <property type="evidence" value="ECO:0007669"/>
    <property type="project" value="InterPro"/>
</dbReference>
<dbReference type="EMBL" id="LGKO01000002">
    <property type="protein sequence ID" value="KPL84444.1"/>
    <property type="molecule type" value="Genomic_DNA"/>
</dbReference>
<name>A0A0P6Y4Z7_9CHLR</name>
<evidence type="ECO:0000259" key="4">
    <source>
        <dbReference type="PROSITE" id="PS50043"/>
    </source>
</evidence>
<dbReference type="STRING" id="869279.SE15_04880"/>
<feature type="domain" description="Response regulatory" evidence="5">
    <location>
        <begin position="7"/>
        <end position="123"/>
    </location>
</feature>
<sequence length="218" mass="24223">MSTRVVRVVVVDDHALFRRGLIELLRDMPEIQVVGEASNGQEALDVVRRTAPDVVLLDINMPSMDGLQTLEALRKWISSPRVLMLTVSQQEADLMQAIRSGADGYLLKNVEPEELRKAILRVYQGEGALSPEVTAPVLRALAYQSEMANRQLLSDRELEVLECLADGKTTGQIAAKLYISDNTVKTHVRHILEKLEASNRTEAVSKAIALGLIRRRDS</sequence>
<dbReference type="InterPro" id="IPR011006">
    <property type="entry name" value="CheY-like_superfamily"/>
</dbReference>
<dbReference type="PANTHER" id="PTHR43214">
    <property type="entry name" value="TWO-COMPONENT RESPONSE REGULATOR"/>
    <property type="match status" value="1"/>
</dbReference>
<dbReference type="Pfam" id="PF00072">
    <property type="entry name" value="Response_reg"/>
    <property type="match status" value="1"/>
</dbReference>
<reference evidence="6 7" key="1">
    <citation type="submission" date="2015-07" db="EMBL/GenBank/DDBJ databases">
        <title>Whole genome sequence of Thermanaerothrix daxensis DSM 23592.</title>
        <authorList>
            <person name="Hemp J."/>
            <person name="Ward L.M."/>
            <person name="Pace L.A."/>
            <person name="Fischer W.W."/>
        </authorList>
    </citation>
    <scope>NUCLEOTIDE SEQUENCE [LARGE SCALE GENOMIC DNA]</scope>
    <source>
        <strain evidence="6 7">GNS-1</strain>
    </source>
</reference>
<dbReference type="InterPro" id="IPR016032">
    <property type="entry name" value="Sig_transdc_resp-reg_C-effctor"/>
</dbReference>
<evidence type="ECO:0000256" key="2">
    <source>
        <dbReference type="ARBA" id="ARBA00023125"/>
    </source>
</evidence>
<dbReference type="InterPro" id="IPR001789">
    <property type="entry name" value="Sig_transdc_resp-reg_receiver"/>
</dbReference>
<dbReference type="Pfam" id="PF00196">
    <property type="entry name" value="GerE"/>
    <property type="match status" value="1"/>
</dbReference>
<evidence type="ECO:0000259" key="5">
    <source>
        <dbReference type="PROSITE" id="PS50110"/>
    </source>
</evidence>
<dbReference type="CDD" id="cd06170">
    <property type="entry name" value="LuxR_C_like"/>
    <property type="match status" value="1"/>
</dbReference>
<dbReference type="PROSITE" id="PS50043">
    <property type="entry name" value="HTH_LUXR_2"/>
    <property type="match status" value="1"/>
</dbReference>
<feature type="modified residue" description="4-aspartylphosphate" evidence="3">
    <location>
        <position position="58"/>
    </location>
</feature>
<dbReference type="AlphaFoldDB" id="A0A0P6Y4Z7"/>
<dbReference type="OrthoDB" id="9779069at2"/>
<dbReference type="SMART" id="SM00421">
    <property type="entry name" value="HTH_LUXR"/>
    <property type="match status" value="1"/>
</dbReference>
<keyword evidence="1 3" id="KW-0597">Phosphoprotein</keyword>
<keyword evidence="7" id="KW-1185">Reference proteome</keyword>
<dbReference type="InterPro" id="IPR000792">
    <property type="entry name" value="Tscrpt_reg_LuxR_C"/>
</dbReference>
<evidence type="ECO:0000313" key="6">
    <source>
        <dbReference type="EMBL" id="KPL84444.1"/>
    </source>
</evidence>
<dbReference type="SUPFAM" id="SSF52172">
    <property type="entry name" value="CheY-like"/>
    <property type="match status" value="1"/>
</dbReference>
<dbReference type="Gene3D" id="3.40.50.2300">
    <property type="match status" value="1"/>
</dbReference>
<dbReference type="InterPro" id="IPR039420">
    <property type="entry name" value="WalR-like"/>
</dbReference>
<proteinExistence type="predicted"/>
<dbReference type="GO" id="GO:0003677">
    <property type="term" value="F:DNA binding"/>
    <property type="evidence" value="ECO:0007669"/>
    <property type="project" value="UniProtKB-KW"/>
</dbReference>
<gene>
    <name evidence="6" type="ORF">SE15_04880</name>
</gene>
<dbReference type="PRINTS" id="PR00038">
    <property type="entry name" value="HTHLUXR"/>
</dbReference>
<keyword evidence="2" id="KW-0238">DNA-binding</keyword>
<dbReference type="PROSITE" id="PS00622">
    <property type="entry name" value="HTH_LUXR_1"/>
    <property type="match status" value="1"/>
</dbReference>
<dbReference type="SMART" id="SM00448">
    <property type="entry name" value="REC"/>
    <property type="match status" value="1"/>
</dbReference>
<evidence type="ECO:0008006" key="8">
    <source>
        <dbReference type="Google" id="ProtNLM"/>
    </source>
</evidence>
<dbReference type="SUPFAM" id="SSF46894">
    <property type="entry name" value="C-terminal effector domain of the bipartite response regulators"/>
    <property type="match status" value="1"/>
</dbReference>
<dbReference type="RefSeq" id="WP_054520961.1">
    <property type="nucleotide sequence ID" value="NZ_LGKO01000002.1"/>
</dbReference>